<evidence type="ECO:0000259" key="3">
    <source>
        <dbReference type="Pfam" id="PF00561"/>
    </source>
</evidence>
<dbReference type="PANTHER" id="PTHR22946:SF9">
    <property type="entry name" value="POLYKETIDE TRANSFERASE AF380"/>
    <property type="match status" value="1"/>
</dbReference>
<comment type="similarity">
    <text evidence="2">Belongs to the AB hydrolase superfamily. FUS2 hydrolase family.</text>
</comment>
<evidence type="ECO:0000256" key="1">
    <source>
        <dbReference type="ARBA" id="ARBA00022801"/>
    </source>
</evidence>
<dbReference type="EMBL" id="JACXIZ010000017">
    <property type="protein sequence ID" value="MBD2845722.1"/>
    <property type="molecule type" value="Genomic_DNA"/>
</dbReference>
<dbReference type="InterPro" id="IPR050261">
    <property type="entry name" value="FrsA_esterase"/>
</dbReference>
<proteinExistence type="inferred from homology"/>
<dbReference type="Pfam" id="PF00561">
    <property type="entry name" value="Abhydrolase_1"/>
    <property type="match status" value="1"/>
</dbReference>
<dbReference type="InterPro" id="IPR000073">
    <property type="entry name" value="AB_hydrolase_1"/>
</dbReference>
<gene>
    <name evidence="4" type="ORF">IDH44_11020</name>
</gene>
<comment type="caution">
    <text evidence="4">The sequence shown here is derived from an EMBL/GenBank/DDBJ whole genome shotgun (WGS) entry which is preliminary data.</text>
</comment>
<organism evidence="4 5">
    <name type="scientific">Paenibacillus sabuli</name>
    <dbReference type="NCBI Taxonomy" id="2772509"/>
    <lineage>
        <taxon>Bacteria</taxon>
        <taxon>Bacillati</taxon>
        <taxon>Bacillota</taxon>
        <taxon>Bacilli</taxon>
        <taxon>Bacillales</taxon>
        <taxon>Paenibacillaceae</taxon>
        <taxon>Paenibacillus</taxon>
    </lineage>
</organism>
<keyword evidence="5" id="KW-1185">Reference proteome</keyword>
<dbReference type="InterPro" id="IPR029058">
    <property type="entry name" value="AB_hydrolase_fold"/>
</dbReference>
<dbReference type="Proteomes" id="UP000621560">
    <property type="component" value="Unassembled WGS sequence"/>
</dbReference>
<sequence length="274" mass="30621">MERHFHIRSAPWELAATLHYPPEREDGRAHERLPAVVICHGFLGSRIGENRLFVKAARYLSGLGYMVLRFDYAGCGESEGEYGEGGLDALVEQTRLALDYALDIDLVDPERVILLGHSLGGAVALLTAAADKRVKRLVMWAPVAHPFTDIVGITGRAVFDDATIQGSADYLGYRFTPAYFESLTAHQPLRELSRFGGDVLLVHGTSDEVIPVDYTFLYQKVFWTRSEGQCDKEIILQGDHAFSTQSATEQALAATARWLEAAQRRLEEWDHWSI</sequence>
<evidence type="ECO:0000256" key="2">
    <source>
        <dbReference type="ARBA" id="ARBA00038115"/>
    </source>
</evidence>
<dbReference type="SUPFAM" id="SSF53474">
    <property type="entry name" value="alpha/beta-Hydrolases"/>
    <property type="match status" value="1"/>
</dbReference>
<name>A0A927BSY6_9BACL</name>
<protein>
    <submittedName>
        <fullName evidence="4">Alpha/beta hydrolase</fullName>
    </submittedName>
</protein>
<dbReference type="GO" id="GO:0052689">
    <property type="term" value="F:carboxylic ester hydrolase activity"/>
    <property type="evidence" value="ECO:0007669"/>
    <property type="project" value="UniProtKB-ARBA"/>
</dbReference>
<dbReference type="PANTHER" id="PTHR22946">
    <property type="entry name" value="DIENELACTONE HYDROLASE DOMAIN-CONTAINING PROTEIN-RELATED"/>
    <property type="match status" value="1"/>
</dbReference>
<evidence type="ECO:0000313" key="4">
    <source>
        <dbReference type="EMBL" id="MBD2845722.1"/>
    </source>
</evidence>
<dbReference type="RefSeq" id="WP_190917568.1">
    <property type="nucleotide sequence ID" value="NZ_JACXIZ010000017.1"/>
</dbReference>
<feature type="domain" description="AB hydrolase-1" evidence="3">
    <location>
        <begin position="34"/>
        <end position="151"/>
    </location>
</feature>
<dbReference type="Gene3D" id="3.40.50.1820">
    <property type="entry name" value="alpha/beta hydrolase"/>
    <property type="match status" value="1"/>
</dbReference>
<evidence type="ECO:0000313" key="5">
    <source>
        <dbReference type="Proteomes" id="UP000621560"/>
    </source>
</evidence>
<keyword evidence="1 4" id="KW-0378">Hydrolase</keyword>
<dbReference type="AlphaFoldDB" id="A0A927BSY6"/>
<reference evidence="4" key="1">
    <citation type="submission" date="2020-09" db="EMBL/GenBank/DDBJ databases">
        <title>A novel bacterium of genus Paenibacillus, isolated from South China Sea.</title>
        <authorList>
            <person name="Huang H."/>
            <person name="Mo K."/>
            <person name="Hu Y."/>
        </authorList>
    </citation>
    <scope>NUCLEOTIDE SEQUENCE</scope>
    <source>
        <strain evidence="4">IB182496</strain>
    </source>
</reference>
<accession>A0A927BSY6</accession>